<keyword evidence="2" id="KW-1185">Reference proteome</keyword>
<proteinExistence type="predicted"/>
<organism evidence="1 2">
    <name type="scientific">Datura stramonium</name>
    <name type="common">Jimsonweed</name>
    <name type="synonym">Common thornapple</name>
    <dbReference type="NCBI Taxonomy" id="4076"/>
    <lineage>
        <taxon>Eukaryota</taxon>
        <taxon>Viridiplantae</taxon>
        <taxon>Streptophyta</taxon>
        <taxon>Embryophyta</taxon>
        <taxon>Tracheophyta</taxon>
        <taxon>Spermatophyta</taxon>
        <taxon>Magnoliopsida</taxon>
        <taxon>eudicotyledons</taxon>
        <taxon>Gunneridae</taxon>
        <taxon>Pentapetalae</taxon>
        <taxon>asterids</taxon>
        <taxon>lamiids</taxon>
        <taxon>Solanales</taxon>
        <taxon>Solanaceae</taxon>
        <taxon>Solanoideae</taxon>
        <taxon>Datureae</taxon>
        <taxon>Datura</taxon>
    </lineage>
</organism>
<reference evidence="1 2" key="1">
    <citation type="journal article" date="2021" name="BMC Genomics">
        <title>Datura genome reveals duplications of psychoactive alkaloid biosynthetic genes and high mutation rate following tissue culture.</title>
        <authorList>
            <person name="Rajewski A."/>
            <person name="Carter-House D."/>
            <person name="Stajich J."/>
            <person name="Litt A."/>
        </authorList>
    </citation>
    <scope>NUCLEOTIDE SEQUENCE [LARGE SCALE GENOMIC DNA]</scope>
    <source>
        <strain evidence="1">AR-01</strain>
    </source>
</reference>
<evidence type="ECO:0000313" key="2">
    <source>
        <dbReference type="Proteomes" id="UP000823775"/>
    </source>
</evidence>
<protein>
    <submittedName>
        <fullName evidence="1">Uncharacterized protein</fullName>
    </submittedName>
</protein>
<accession>A0ABS8VCT7</accession>
<dbReference type="Proteomes" id="UP000823775">
    <property type="component" value="Unassembled WGS sequence"/>
</dbReference>
<evidence type="ECO:0000313" key="1">
    <source>
        <dbReference type="EMBL" id="MCD9645011.1"/>
    </source>
</evidence>
<feature type="non-terminal residue" evidence="1">
    <location>
        <position position="63"/>
    </location>
</feature>
<gene>
    <name evidence="1" type="ORF">HAX54_033653</name>
</gene>
<name>A0ABS8VCT7_DATST</name>
<sequence>MSHSMWVRPVIRVIASLWSYPVIDCMGDGTILQYGVTNRSRIHGNIQRIGAFGLGQFVTAERT</sequence>
<dbReference type="EMBL" id="JACEIK010004311">
    <property type="protein sequence ID" value="MCD9645011.1"/>
    <property type="molecule type" value="Genomic_DNA"/>
</dbReference>
<comment type="caution">
    <text evidence="1">The sequence shown here is derived from an EMBL/GenBank/DDBJ whole genome shotgun (WGS) entry which is preliminary data.</text>
</comment>